<gene>
    <name evidence="1" type="ORF">WH298_14935</name>
</gene>
<evidence type="ECO:0000313" key="2">
    <source>
        <dbReference type="Proteomes" id="UP001362100"/>
    </source>
</evidence>
<dbReference type="Proteomes" id="UP001362100">
    <property type="component" value="Unassembled WGS sequence"/>
</dbReference>
<dbReference type="RefSeq" id="WP_180823213.1">
    <property type="nucleotide sequence ID" value="NZ_JACAWY010000001.1"/>
</dbReference>
<protein>
    <submittedName>
        <fullName evidence="1">Uncharacterized protein</fullName>
    </submittedName>
</protein>
<proteinExistence type="predicted"/>
<dbReference type="EMBL" id="JBBGZW010000001">
    <property type="protein sequence ID" value="MEJ5046483.1"/>
    <property type="molecule type" value="Genomic_DNA"/>
</dbReference>
<comment type="caution">
    <text evidence="1">The sequence shown here is derived from an EMBL/GenBank/DDBJ whole genome shotgun (WGS) entry which is preliminary data.</text>
</comment>
<evidence type="ECO:0000313" key="1">
    <source>
        <dbReference type="EMBL" id="MEJ5046483.1"/>
    </source>
</evidence>
<organism evidence="1 2">
    <name type="scientific">Pantoea nemavictus</name>
    <dbReference type="NCBI Taxonomy" id="2726955"/>
    <lineage>
        <taxon>Bacteria</taxon>
        <taxon>Pseudomonadati</taxon>
        <taxon>Pseudomonadota</taxon>
        <taxon>Gammaproteobacteria</taxon>
        <taxon>Enterobacterales</taxon>
        <taxon>Erwiniaceae</taxon>
        <taxon>Pantoea</taxon>
    </lineage>
</organism>
<reference evidence="1 2" key="1">
    <citation type="submission" date="2023-12" db="EMBL/GenBank/DDBJ databases">
        <title>Gut-associated functions are favored during microbiome assembly across C. elegans life.</title>
        <authorList>
            <person name="Zimmermann J."/>
        </authorList>
    </citation>
    <scope>NUCLEOTIDE SEQUENCE [LARGE SCALE GENOMIC DNA]</scope>
    <source>
        <strain evidence="1 2">BIGb0393</strain>
    </source>
</reference>
<sequence>MQWKVVRIDFTERCACVFGTKTHYITSGKGYVVVDVDGNERFSGPNCARNPDFVVNPDENVPDLTKGCLEPDGEDSGPKITVPSVETGGATKKPALMSDKIKHNAIAYLLLRVEKLKHFKKIKYRKLDVVYERYKNSGLTDSDYAFLNRLVDAKDFPEYSLKNLQAIYACDFWINQFIKNECNRDLTFVDGCRSYLHRKLALTPSQITGLNSWFDNSNGRRMVRLKSNSFVINPGNYWGDDCSINENL</sequence>
<keyword evidence="2" id="KW-1185">Reference proteome</keyword>
<name>A0ABU8PUT8_9GAMM</name>
<accession>A0ABU8PUT8</accession>